<organism evidence="5 6">
    <name type="scientific">Candidatus Endonucleibacter bathymodioli</name>
    <dbReference type="NCBI Taxonomy" id="539814"/>
    <lineage>
        <taxon>Bacteria</taxon>
        <taxon>Pseudomonadati</taxon>
        <taxon>Pseudomonadota</taxon>
        <taxon>Gammaproteobacteria</taxon>
        <taxon>Oceanospirillales</taxon>
        <taxon>Endozoicomonadaceae</taxon>
        <taxon>Candidatus Endonucleibacter</taxon>
    </lineage>
</organism>
<evidence type="ECO:0000256" key="1">
    <source>
        <dbReference type="ARBA" id="ARBA00022737"/>
    </source>
</evidence>
<comment type="caution">
    <text evidence="5">The sequence shown here is derived from an EMBL/GenBank/DDBJ whole genome shotgun (WGS) entry which is preliminary data.</text>
</comment>
<dbReference type="InterPro" id="IPR051165">
    <property type="entry name" value="Multifunctional_ANK_Repeat"/>
</dbReference>
<feature type="repeat" description="ANK" evidence="3">
    <location>
        <begin position="936"/>
        <end position="968"/>
    </location>
</feature>
<dbReference type="InterPro" id="IPR036770">
    <property type="entry name" value="Ankyrin_rpt-contain_sf"/>
</dbReference>
<dbReference type="InterPro" id="IPR002110">
    <property type="entry name" value="Ankyrin_rpt"/>
</dbReference>
<feature type="repeat" description="ANK" evidence="3">
    <location>
        <begin position="760"/>
        <end position="782"/>
    </location>
</feature>
<feature type="repeat" description="ANK" evidence="3">
    <location>
        <begin position="996"/>
        <end position="1017"/>
    </location>
</feature>
<feature type="compositionally biased region" description="Polar residues" evidence="4">
    <location>
        <begin position="31"/>
        <end position="55"/>
    </location>
</feature>
<dbReference type="Gene3D" id="1.25.40.20">
    <property type="entry name" value="Ankyrin repeat-containing domain"/>
    <property type="match status" value="5"/>
</dbReference>
<evidence type="ECO:0000256" key="4">
    <source>
        <dbReference type="SAM" id="MobiDB-lite"/>
    </source>
</evidence>
<dbReference type="PANTHER" id="PTHR24123:SF33">
    <property type="entry name" value="PROTEIN HOS4"/>
    <property type="match status" value="1"/>
</dbReference>
<dbReference type="PROSITE" id="PS50088">
    <property type="entry name" value="ANK_REPEAT"/>
    <property type="match status" value="11"/>
</dbReference>
<feature type="repeat" description="ANK" evidence="3">
    <location>
        <begin position="896"/>
        <end position="928"/>
    </location>
</feature>
<sequence length="1234" mass="137713">MNINPQVPSGSTPSTTVVTEQSGAENVEGASATSLPGTSTEGMYPDSNNPSTSYHKPTKLGKRTASSIPDISDHETKKAKFDSNIIHENKYTSPNMETDQDVDENEIDVKPVQLKNIYDTITIAPDVDMGDYIQFPSNVNDYKELMQDTSFKEIKSQFLNDIKKLKDLSHSFVDKKYDNAIDIFYKNITENDESFHDGLLPLYNESRCHLRCLLVKLTICQGDEAKKDYVSSVLHDCLEGIDRCPAGIHARFQRSYIDLNASQAGLDGKLLTVRTDLLHQCIASFIAERQRRNGLNISGEMGIHIFNGLHNLVCESLNIEMFVDQFANRHLDDELIADFTAYIQLALCNSIIIKKISDGWSDQINSMMDKDGASEWKTNDILLSDIRPETIELLDSQLFKPISCFMGKQTKDMLTINNLMDIKDNMTCSLKRYRENFFGWLTMNFGLSKDNPQKISEETVFTVLPGTTSPQLYIGTIDGVFFWVFNNEAYFKEGQPYHLDTDNHITLELSHLTSIDFSNKPEKVIYSLLSQAIEQTNKAEDIASFFLNPDINKQLDEKTHWLKIMLFNQLTEKLTHYDIDFKEKLCECICDIVEKSNGNLITKEMISWLSDTMLLEPVLLKLQKSNIDITSITQSMTVSDIKSLSVKSIKQFLTPEHCCLLFRRAITQDRRGIVLSLLLTENCDELAHLLGDIEEDTPSFFMHHDLQLGVRYLLKRGLYSVTEKNTYGRTPLLIAAWAGQTDYLKTLLSEGANANEADADGYTALHFAIEEGNIECLRLLLDVENILVNVPNNEGYTPLHFAVKTDQAEIVKVLLTVDGIHQVQKTDKDGNTPIHLATILDDPASLNTLLAVTDIQVDPQNSLHNTPLHIAIKYNKKEHLKALLAAKASINIENYMGYTPLHYAATLTDPEPLNMLLNHNASLGVDAIQVDITNKKGFTPLHFAVLQAKKESIKLLLAAKASSNTALHFAIQVGNIECLRLLLDVENILVNVPNDEGYTPLHYAVKTDQAEIVKVLLTVDGIHQVQKMNKQGNTPLHVAIMRGNIEVIKALLTVDGIHQVNIMGANDYTPLHLATILDDPASLDTLLAVTDIQVDITNKKGSTPLHLAVMQGKKESIKLLLAAKASINIENSMGYTPLHYAATLPDPEPLKMLLNHNASLGVKGMNANVTSKIDNITPLHWAAMVGKIECIRTLLAVEGIEINIKDKDGLTPLQVAEKEGNTECADILRAAGCI</sequence>
<feature type="repeat" description="ANK" evidence="3">
    <location>
        <begin position="1100"/>
        <end position="1132"/>
    </location>
</feature>
<reference evidence="5 6" key="1">
    <citation type="journal article" date="2023" name="bioRxiv">
        <title>An intranuclear bacterial parasite of deep-sea mussels expresses apoptosis inhibitors acquired from its host.</title>
        <authorList>
            <person name="Gonzalez Porras M.A."/>
            <person name="Assie A."/>
            <person name="Tietjen M."/>
            <person name="Violette M."/>
            <person name="Kleiner M."/>
            <person name="Gruber-Vodicka H."/>
            <person name="Dubilier N."/>
            <person name="Leisch N."/>
        </authorList>
    </citation>
    <scope>NUCLEOTIDE SEQUENCE [LARGE SCALE GENOMIC DNA]</scope>
    <source>
        <strain evidence="5">IAP13</strain>
    </source>
</reference>
<accession>A0AA90SST6</accession>
<dbReference type="PROSITE" id="PS50297">
    <property type="entry name" value="ANK_REP_REGION"/>
    <property type="match status" value="12"/>
</dbReference>
<keyword evidence="6" id="KW-1185">Reference proteome</keyword>
<gene>
    <name evidence="5" type="ORF">QS748_06720</name>
</gene>
<dbReference type="SMART" id="SM00248">
    <property type="entry name" value="ANK"/>
    <property type="match status" value="15"/>
</dbReference>
<keyword evidence="2 3" id="KW-0040">ANK repeat</keyword>
<evidence type="ECO:0000313" key="5">
    <source>
        <dbReference type="EMBL" id="MDP0588885.1"/>
    </source>
</evidence>
<evidence type="ECO:0000313" key="6">
    <source>
        <dbReference type="Proteomes" id="UP001178148"/>
    </source>
</evidence>
<feature type="repeat" description="ANK" evidence="3">
    <location>
        <begin position="863"/>
        <end position="895"/>
    </location>
</feature>
<dbReference type="Pfam" id="PF12796">
    <property type="entry name" value="Ank_2"/>
    <property type="match status" value="5"/>
</dbReference>
<dbReference type="EMBL" id="JASXSV010000008">
    <property type="protein sequence ID" value="MDP0588885.1"/>
    <property type="molecule type" value="Genomic_DNA"/>
</dbReference>
<feature type="repeat" description="ANK" evidence="3">
    <location>
        <begin position="1174"/>
        <end position="1207"/>
    </location>
</feature>
<feature type="repeat" description="ANK" evidence="3">
    <location>
        <begin position="1133"/>
        <end position="1165"/>
    </location>
</feature>
<evidence type="ECO:0000256" key="3">
    <source>
        <dbReference type="PROSITE-ProRule" id="PRU00023"/>
    </source>
</evidence>
<proteinExistence type="predicted"/>
<keyword evidence="1" id="KW-0677">Repeat</keyword>
<evidence type="ECO:0000256" key="2">
    <source>
        <dbReference type="ARBA" id="ARBA00023043"/>
    </source>
</evidence>
<dbReference type="PANTHER" id="PTHR24123">
    <property type="entry name" value="ANKYRIN REPEAT-CONTAINING"/>
    <property type="match status" value="1"/>
</dbReference>
<dbReference type="Proteomes" id="UP001178148">
    <property type="component" value="Unassembled WGS sequence"/>
</dbReference>
<name>A0AA90SST6_9GAMM</name>
<feature type="region of interest" description="Disordered" evidence="4">
    <location>
        <begin position="1"/>
        <end position="68"/>
    </location>
</feature>
<feature type="repeat" description="ANK" evidence="3">
    <location>
        <begin position="1031"/>
        <end position="1052"/>
    </location>
</feature>
<dbReference type="Pfam" id="PF00023">
    <property type="entry name" value="Ank"/>
    <property type="match status" value="1"/>
</dbReference>
<protein>
    <submittedName>
        <fullName evidence="5">Ankyrin repeat domain-containing protein</fullName>
    </submittedName>
</protein>
<feature type="compositionally biased region" description="Low complexity" evidence="4">
    <location>
        <begin position="1"/>
        <end position="19"/>
    </location>
</feature>
<dbReference type="AlphaFoldDB" id="A0AA90SST6"/>
<feature type="repeat" description="ANK" evidence="3">
    <location>
        <begin position="794"/>
        <end position="815"/>
    </location>
</feature>
<feature type="repeat" description="ANK" evidence="3">
    <location>
        <begin position="727"/>
        <end position="759"/>
    </location>
</feature>
<dbReference type="SUPFAM" id="SSF48403">
    <property type="entry name" value="Ankyrin repeat"/>
    <property type="match status" value="2"/>
</dbReference>